<dbReference type="EMBL" id="AJWK01030603">
    <property type="status" value="NOT_ANNOTATED_CDS"/>
    <property type="molecule type" value="Genomic_DNA"/>
</dbReference>
<protein>
    <submittedName>
        <fullName evidence="5">Uncharacterized protein</fullName>
    </submittedName>
</protein>
<dbReference type="InterPro" id="IPR002110">
    <property type="entry name" value="Ankyrin_rpt"/>
</dbReference>
<dbReference type="InterPro" id="IPR036770">
    <property type="entry name" value="Ankyrin_rpt-contain_sf"/>
</dbReference>
<dbReference type="SUPFAM" id="SSF48403">
    <property type="entry name" value="Ankyrin repeat"/>
    <property type="match status" value="1"/>
</dbReference>
<evidence type="ECO:0000256" key="1">
    <source>
        <dbReference type="ARBA" id="ARBA00022737"/>
    </source>
</evidence>
<dbReference type="PANTHER" id="PTHR24201">
    <property type="entry name" value="ANK_REP_REGION DOMAIN-CONTAINING PROTEIN"/>
    <property type="match status" value="1"/>
</dbReference>
<feature type="region of interest" description="Disordered" evidence="4">
    <location>
        <begin position="1"/>
        <end position="23"/>
    </location>
</feature>
<dbReference type="EMBL" id="AJWK01030599">
    <property type="status" value="NOT_ANNOTATED_CDS"/>
    <property type="molecule type" value="Genomic_DNA"/>
</dbReference>
<evidence type="ECO:0000256" key="2">
    <source>
        <dbReference type="ARBA" id="ARBA00023043"/>
    </source>
</evidence>
<keyword evidence="2 3" id="KW-0040">ANK repeat</keyword>
<feature type="repeat" description="ANK" evidence="3">
    <location>
        <begin position="24"/>
        <end position="56"/>
    </location>
</feature>
<feature type="repeat" description="ANK" evidence="3">
    <location>
        <begin position="148"/>
        <end position="180"/>
    </location>
</feature>
<dbReference type="EMBL" id="AJWK01030600">
    <property type="status" value="NOT_ANNOTATED_CDS"/>
    <property type="molecule type" value="Genomic_DNA"/>
</dbReference>
<keyword evidence="1" id="KW-0677">Repeat</keyword>
<feature type="region of interest" description="Disordered" evidence="4">
    <location>
        <begin position="342"/>
        <end position="388"/>
    </location>
</feature>
<dbReference type="PANTHER" id="PTHR24201:SF13">
    <property type="entry name" value="ANKYRIN REPEAT DOMAIN-CONTAINING PROTEIN 6-LIKE"/>
    <property type="match status" value="1"/>
</dbReference>
<feature type="compositionally biased region" description="Low complexity" evidence="4">
    <location>
        <begin position="353"/>
        <end position="364"/>
    </location>
</feature>
<dbReference type="Proteomes" id="UP000092461">
    <property type="component" value="Unassembled WGS sequence"/>
</dbReference>
<name>A0A1B0CVI2_LUTLO</name>
<sequence>MQNGSSRGPREDRLLPNSKTQMDSGRMALHEAACAGDEKTLEALLASGADRNAKDPRHGNTALHEAAWRGYSRCVKALCALPKLKPPKEPSRQLKVIQETRGALHSALLGTRNFGGFSALHLAAQNGHNQSCREILLAGGDPDVQNNYGDTPLHTACRYGHAGATRILLSAKCDVHRVNLNGDTALHIACAMGRRKLTRILIEANSRQDQKNGQNETPRDIVIRKELKEILDILNAPPKETKKSDRDRSSSSSKKEKKVEKPREKGKKGEKVDAQQPDPKHWNRNPLPYHVNDLMVQPEYDNPVRVLPQREKLLSARKFGYANLVEMEQQMMEQAQLERDMNNDSGYSTKICGSSHGPSPSLSGQTDSDLGGTNRGSRAYNVGASSLV</sequence>
<dbReference type="PROSITE" id="PS50297">
    <property type="entry name" value="ANK_REP_REGION"/>
    <property type="match status" value="4"/>
</dbReference>
<dbReference type="EMBL" id="AJWK01030598">
    <property type="status" value="NOT_ANNOTATED_CDS"/>
    <property type="molecule type" value="Genomic_DNA"/>
</dbReference>
<dbReference type="Pfam" id="PF12796">
    <property type="entry name" value="Ank_2"/>
    <property type="match status" value="2"/>
</dbReference>
<evidence type="ECO:0000256" key="4">
    <source>
        <dbReference type="SAM" id="MobiDB-lite"/>
    </source>
</evidence>
<dbReference type="EnsemblMetazoa" id="LLOJ008968-RA">
    <property type="protein sequence ID" value="LLOJ008968-PA"/>
    <property type="gene ID" value="LLOJ008968"/>
</dbReference>
<dbReference type="PROSITE" id="PS50088">
    <property type="entry name" value="ANK_REPEAT"/>
    <property type="match status" value="4"/>
</dbReference>
<evidence type="ECO:0000256" key="3">
    <source>
        <dbReference type="PROSITE-ProRule" id="PRU00023"/>
    </source>
</evidence>
<keyword evidence="6" id="KW-1185">Reference proteome</keyword>
<feature type="compositionally biased region" description="Polar residues" evidence="4">
    <location>
        <begin position="343"/>
        <end position="352"/>
    </location>
</feature>
<evidence type="ECO:0000313" key="6">
    <source>
        <dbReference type="Proteomes" id="UP000092461"/>
    </source>
</evidence>
<dbReference type="EMBL" id="AJWK01030601">
    <property type="status" value="NOT_ANNOTATED_CDS"/>
    <property type="molecule type" value="Genomic_DNA"/>
</dbReference>
<evidence type="ECO:0000313" key="5">
    <source>
        <dbReference type="EnsemblMetazoa" id="LLOJ008968-PA"/>
    </source>
</evidence>
<feature type="repeat" description="ANK" evidence="3">
    <location>
        <begin position="115"/>
        <end position="147"/>
    </location>
</feature>
<reference evidence="5" key="1">
    <citation type="submission" date="2020-05" db="UniProtKB">
        <authorList>
            <consortium name="EnsemblMetazoa"/>
        </authorList>
    </citation>
    <scope>IDENTIFICATION</scope>
    <source>
        <strain evidence="5">Jacobina</strain>
    </source>
</reference>
<feature type="compositionally biased region" description="Basic and acidic residues" evidence="4">
    <location>
        <begin position="239"/>
        <end position="281"/>
    </location>
</feature>
<feature type="repeat" description="ANK" evidence="3">
    <location>
        <begin position="181"/>
        <end position="213"/>
    </location>
</feature>
<dbReference type="SMART" id="SM00248">
    <property type="entry name" value="ANK"/>
    <property type="match status" value="5"/>
</dbReference>
<proteinExistence type="predicted"/>
<dbReference type="VEuPathDB" id="VectorBase:LLOJ008968"/>
<dbReference type="AlphaFoldDB" id="A0A1B0CVI2"/>
<organism evidence="5 6">
    <name type="scientific">Lutzomyia longipalpis</name>
    <name type="common">Sand fly</name>
    <dbReference type="NCBI Taxonomy" id="7200"/>
    <lineage>
        <taxon>Eukaryota</taxon>
        <taxon>Metazoa</taxon>
        <taxon>Ecdysozoa</taxon>
        <taxon>Arthropoda</taxon>
        <taxon>Hexapoda</taxon>
        <taxon>Insecta</taxon>
        <taxon>Pterygota</taxon>
        <taxon>Neoptera</taxon>
        <taxon>Endopterygota</taxon>
        <taxon>Diptera</taxon>
        <taxon>Nematocera</taxon>
        <taxon>Psychodoidea</taxon>
        <taxon>Psychodidae</taxon>
        <taxon>Lutzomyia</taxon>
        <taxon>Lutzomyia</taxon>
    </lineage>
</organism>
<dbReference type="EMBL" id="AJWK01030602">
    <property type="status" value="NOT_ANNOTATED_CDS"/>
    <property type="molecule type" value="Genomic_DNA"/>
</dbReference>
<dbReference type="Gene3D" id="1.25.40.20">
    <property type="entry name" value="Ankyrin repeat-containing domain"/>
    <property type="match status" value="1"/>
</dbReference>
<dbReference type="VEuPathDB" id="VectorBase:LLONM1_004467"/>
<feature type="region of interest" description="Disordered" evidence="4">
    <location>
        <begin position="233"/>
        <end position="288"/>
    </location>
</feature>
<dbReference type="InterPro" id="IPR050776">
    <property type="entry name" value="Ank_Repeat/CDKN_Inhibitor"/>
</dbReference>
<accession>A0A1B0CVI2</accession>